<dbReference type="Pfam" id="PF07859">
    <property type="entry name" value="Abhydrolase_3"/>
    <property type="match status" value="1"/>
</dbReference>
<evidence type="ECO:0000256" key="2">
    <source>
        <dbReference type="SAM" id="Phobius"/>
    </source>
</evidence>
<keyword evidence="2" id="KW-0812">Transmembrane</keyword>
<feature type="transmembrane region" description="Helical" evidence="2">
    <location>
        <begin position="15"/>
        <end position="34"/>
    </location>
</feature>
<keyword evidence="1" id="KW-0378">Hydrolase</keyword>
<reference evidence="4" key="1">
    <citation type="submission" date="2022-07" db="EMBL/GenBank/DDBJ databases">
        <title>Genome Sequence of Xylaria arbuscula.</title>
        <authorList>
            <person name="Buettner E."/>
        </authorList>
    </citation>
    <scope>NUCLEOTIDE SEQUENCE</scope>
    <source>
        <strain evidence="4">VT107</strain>
    </source>
</reference>
<keyword evidence="2" id="KW-1133">Transmembrane helix</keyword>
<dbReference type="PANTHER" id="PTHR48081:SF17">
    <property type="entry name" value="ALPHA_BETA HYDROLASE FOLD-3 DOMAIN-CONTAINING PROTEIN"/>
    <property type="match status" value="1"/>
</dbReference>
<dbReference type="InterPro" id="IPR029058">
    <property type="entry name" value="AB_hydrolase_fold"/>
</dbReference>
<dbReference type="GO" id="GO:0016787">
    <property type="term" value="F:hydrolase activity"/>
    <property type="evidence" value="ECO:0007669"/>
    <property type="project" value="UniProtKB-KW"/>
</dbReference>
<dbReference type="SUPFAM" id="SSF53474">
    <property type="entry name" value="alpha/beta-Hydrolases"/>
    <property type="match status" value="1"/>
</dbReference>
<evidence type="ECO:0000313" key="4">
    <source>
        <dbReference type="EMBL" id="KAJ3577188.1"/>
    </source>
</evidence>
<evidence type="ECO:0000256" key="1">
    <source>
        <dbReference type="ARBA" id="ARBA00022801"/>
    </source>
</evidence>
<proteinExistence type="predicted"/>
<keyword evidence="2" id="KW-0472">Membrane</keyword>
<gene>
    <name evidence="4" type="ORF">NPX13_g3379</name>
</gene>
<dbReference type="InterPro" id="IPR050300">
    <property type="entry name" value="GDXG_lipolytic_enzyme"/>
</dbReference>
<name>A0A9W8NHE9_9PEZI</name>
<accession>A0A9W8NHE9</accession>
<dbReference type="AlphaFoldDB" id="A0A9W8NHE9"/>
<dbReference type="InterPro" id="IPR013094">
    <property type="entry name" value="AB_hydrolase_3"/>
</dbReference>
<sequence length="374" mass="41725">MTTMAPIWSKQPFKTIYTTVILFETLAFVPWLLIRFSLQSARPYPEWSLKTSVLTPIFRIAFKWYTATRYSGMSAVISDHKKASHRHALAAPADASYYSGVLAPGKAVPAPVGGLWYPTPLFATSPDIENTKVVLHFPGGAFVLAFGQETWGKVVTGALLKYSKASHAFFAQYRVVSDDTTRFPAAIQDILTCYNYILSLGIRPQNVIIGGDSAAGNLVLGLLRHMETSPPISLPFPGAVMLWSPWVHVTSRAGADFRSQRTSANDSITADLLQWGADAYFPDHEPTEEEVAYISPLNHPFHASVPLYIHACTAEGLYYWIQEFADQMANFPGNRVKFSSTRNATHDLIFAYDREGREEDVKLVIEEAMRFFEL</sequence>
<keyword evidence="5" id="KW-1185">Reference proteome</keyword>
<feature type="domain" description="Alpha/beta hydrolase fold-3" evidence="3">
    <location>
        <begin position="135"/>
        <end position="348"/>
    </location>
</feature>
<evidence type="ECO:0000313" key="5">
    <source>
        <dbReference type="Proteomes" id="UP001148614"/>
    </source>
</evidence>
<organism evidence="4 5">
    <name type="scientific">Xylaria arbuscula</name>
    <dbReference type="NCBI Taxonomy" id="114810"/>
    <lineage>
        <taxon>Eukaryota</taxon>
        <taxon>Fungi</taxon>
        <taxon>Dikarya</taxon>
        <taxon>Ascomycota</taxon>
        <taxon>Pezizomycotina</taxon>
        <taxon>Sordariomycetes</taxon>
        <taxon>Xylariomycetidae</taxon>
        <taxon>Xylariales</taxon>
        <taxon>Xylariaceae</taxon>
        <taxon>Xylaria</taxon>
    </lineage>
</organism>
<dbReference type="EMBL" id="JANPWZ010000415">
    <property type="protein sequence ID" value="KAJ3577188.1"/>
    <property type="molecule type" value="Genomic_DNA"/>
</dbReference>
<comment type="caution">
    <text evidence="4">The sequence shown here is derived from an EMBL/GenBank/DDBJ whole genome shotgun (WGS) entry which is preliminary data.</text>
</comment>
<dbReference type="VEuPathDB" id="FungiDB:F4678DRAFT_473448"/>
<dbReference type="Gene3D" id="3.40.50.1820">
    <property type="entry name" value="alpha/beta hydrolase"/>
    <property type="match status" value="1"/>
</dbReference>
<protein>
    <recommendedName>
        <fullName evidence="3">Alpha/beta hydrolase fold-3 domain-containing protein</fullName>
    </recommendedName>
</protein>
<evidence type="ECO:0000259" key="3">
    <source>
        <dbReference type="Pfam" id="PF07859"/>
    </source>
</evidence>
<dbReference type="Proteomes" id="UP001148614">
    <property type="component" value="Unassembled WGS sequence"/>
</dbReference>
<dbReference type="PANTHER" id="PTHR48081">
    <property type="entry name" value="AB HYDROLASE SUPERFAMILY PROTEIN C4A8.06C"/>
    <property type="match status" value="1"/>
</dbReference>